<organism evidence="1 2">
    <name type="scientific">Skermanella cutis</name>
    <dbReference type="NCBI Taxonomy" id="2775420"/>
    <lineage>
        <taxon>Bacteria</taxon>
        <taxon>Pseudomonadati</taxon>
        <taxon>Pseudomonadota</taxon>
        <taxon>Alphaproteobacteria</taxon>
        <taxon>Rhodospirillales</taxon>
        <taxon>Azospirillaceae</taxon>
        <taxon>Skermanella</taxon>
    </lineage>
</organism>
<name>A0ABX7B6R4_9PROT</name>
<reference evidence="1" key="1">
    <citation type="submission" date="2021-02" db="EMBL/GenBank/DDBJ databases">
        <title>Skermanella TT6 skin isolate.</title>
        <authorList>
            <person name="Lee K."/>
            <person name="Ganzorig M."/>
        </authorList>
    </citation>
    <scope>NUCLEOTIDE SEQUENCE</scope>
    <source>
        <strain evidence="1">TT6</strain>
    </source>
</reference>
<gene>
    <name evidence="1" type="ORF">IGS68_00770</name>
</gene>
<dbReference type="EMBL" id="CP067420">
    <property type="protein sequence ID" value="QQP89847.1"/>
    <property type="molecule type" value="Genomic_DNA"/>
</dbReference>
<protein>
    <submittedName>
        <fullName evidence="1">Uncharacterized protein</fullName>
    </submittedName>
</protein>
<evidence type="ECO:0000313" key="1">
    <source>
        <dbReference type="EMBL" id="QQP89847.1"/>
    </source>
</evidence>
<accession>A0ABX7B6R4</accession>
<sequence length="114" mass="13292">MDDNLTTGAENDDKPSTADLLRISRRLDTMAADLRQLVLERREMSVTLMGMNRAIMRRAPVEPSLSDRLREEAATWEMYANLQRRMDRLNQRLDAIERKLEPPLPPFPEFKPKP</sequence>
<keyword evidence="2" id="KW-1185">Reference proteome</keyword>
<dbReference type="Proteomes" id="UP000595197">
    <property type="component" value="Chromosome"/>
</dbReference>
<evidence type="ECO:0000313" key="2">
    <source>
        <dbReference type="Proteomes" id="UP000595197"/>
    </source>
</evidence>
<proteinExistence type="predicted"/>
<dbReference type="RefSeq" id="WP_201076593.1">
    <property type="nucleotide sequence ID" value="NZ_CP067420.1"/>
</dbReference>